<sequence length="206" mass="23171">MTNYWLRPTWLEALLLPNFRSFEIGKFPKYLDTRLRIYPVILPFLHAIDAACIRATPRHNRDGSTVTYYALAKAVWNPIAKRREARLIHSFGRADQIDHAALQRLAARSTHHNRHLALNGKPFRPICIDARGGASASHEGAFRRPLGLDPCIIRHFQTSSCGEIDPSRMSQLTVPHPTGSSHTPKSQVAREPESKPTDPPPSFTTP</sequence>
<reference evidence="2" key="1">
    <citation type="journal article" date="2020" name="mSystems">
        <title>Genome- and Community-Level Interaction Insights into Carbon Utilization and Element Cycling Functions of Hydrothermarchaeota in Hydrothermal Sediment.</title>
        <authorList>
            <person name="Zhou Z."/>
            <person name="Liu Y."/>
            <person name="Xu W."/>
            <person name="Pan J."/>
            <person name="Luo Z.H."/>
            <person name="Li M."/>
        </authorList>
    </citation>
    <scope>NUCLEOTIDE SEQUENCE</scope>
    <source>
        <strain evidence="2">SpSt-997</strain>
    </source>
</reference>
<name>A0A8J4HA82_9PROT</name>
<proteinExistence type="predicted"/>
<evidence type="ECO:0000256" key="1">
    <source>
        <dbReference type="SAM" id="MobiDB-lite"/>
    </source>
</evidence>
<gene>
    <name evidence="2" type="ORF">ENY07_05050</name>
</gene>
<dbReference type="AlphaFoldDB" id="A0A8J4HA82"/>
<feature type="compositionally biased region" description="Polar residues" evidence="1">
    <location>
        <begin position="168"/>
        <end position="186"/>
    </location>
</feature>
<comment type="caution">
    <text evidence="2">The sequence shown here is derived from an EMBL/GenBank/DDBJ whole genome shotgun (WGS) entry which is preliminary data.</text>
</comment>
<feature type="compositionally biased region" description="Pro residues" evidence="1">
    <location>
        <begin position="197"/>
        <end position="206"/>
    </location>
</feature>
<accession>A0A8J4HA82</accession>
<evidence type="ECO:0000313" key="2">
    <source>
        <dbReference type="EMBL" id="HGC42578.1"/>
    </source>
</evidence>
<dbReference type="EMBL" id="DTQM01000095">
    <property type="protein sequence ID" value="HGC42578.1"/>
    <property type="molecule type" value="Genomic_DNA"/>
</dbReference>
<protein>
    <submittedName>
        <fullName evidence="2">Uncharacterized protein</fullName>
    </submittedName>
</protein>
<organism evidence="2">
    <name type="scientific">Acidicaldus sp</name>
    <dbReference type="NCBI Taxonomy" id="1872105"/>
    <lineage>
        <taxon>Bacteria</taxon>
        <taxon>Pseudomonadati</taxon>
        <taxon>Pseudomonadota</taxon>
        <taxon>Alphaproteobacteria</taxon>
        <taxon>Acetobacterales</taxon>
        <taxon>Acetobacteraceae</taxon>
        <taxon>Acidicaldus</taxon>
    </lineage>
</organism>
<feature type="region of interest" description="Disordered" evidence="1">
    <location>
        <begin position="162"/>
        <end position="206"/>
    </location>
</feature>